<accession>A0AA86UJB0</accession>
<reference evidence="2 3" key="2">
    <citation type="submission" date="2024-07" db="EMBL/GenBank/DDBJ databases">
        <authorList>
            <person name="Akdeniz Z."/>
        </authorList>
    </citation>
    <scope>NUCLEOTIDE SEQUENCE [LARGE SCALE GENOMIC DNA]</scope>
</reference>
<sequence length="133" mass="15316">MNNNCLKIQLFTYLQYYINKQYFDIIQQIIARNVVNQFSLVNQNNVIVHAQLFDDHITSVQGLKHEIRLYYQQTLVFEEPSDAVAIQFEATNVKRIQVKCDFRVAFEGCVREDGVWGVVLGKGSKAGEAVKVE</sequence>
<keyword evidence="3" id="KW-1185">Reference proteome</keyword>
<name>A0AA86UJB0_9EUKA</name>
<dbReference type="EMBL" id="CAXDID020000016">
    <property type="protein sequence ID" value="CAL5983825.1"/>
    <property type="molecule type" value="Genomic_DNA"/>
</dbReference>
<comment type="caution">
    <text evidence="1">The sequence shown here is derived from an EMBL/GenBank/DDBJ whole genome shotgun (WGS) entry which is preliminary data.</text>
</comment>
<protein>
    <submittedName>
        <fullName evidence="2">Hypothetical_protein</fullName>
    </submittedName>
</protein>
<dbReference type="EMBL" id="CATOUU010000931">
    <property type="protein sequence ID" value="CAI9960430.1"/>
    <property type="molecule type" value="Genomic_DNA"/>
</dbReference>
<evidence type="ECO:0000313" key="3">
    <source>
        <dbReference type="Proteomes" id="UP001642409"/>
    </source>
</evidence>
<organism evidence="1">
    <name type="scientific">Hexamita inflata</name>
    <dbReference type="NCBI Taxonomy" id="28002"/>
    <lineage>
        <taxon>Eukaryota</taxon>
        <taxon>Metamonada</taxon>
        <taxon>Diplomonadida</taxon>
        <taxon>Hexamitidae</taxon>
        <taxon>Hexamitinae</taxon>
        <taxon>Hexamita</taxon>
    </lineage>
</organism>
<dbReference type="Proteomes" id="UP001642409">
    <property type="component" value="Unassembled WGS sequence"/>
</dbReference>
<evidence type="ECO:0000313" key="1">
    <source>
        <dbReference type="EMBL" id="CAI9960430.1"/>
    </source>
</evidence>
<dbReference type="AlphaFoldDB" id="A0AA86UJB0"/>
<evidence type="ECO:0000313" key="2">
    <source>
        <dbReference type="EMBL" id="CAL5983825.1"/>
    </source>
</evidence>
<gene>
    <name evidence="1" type="ORF">HINF_LOCUS48075</name>
    <name evidence="2" type="ORF">HINF_LOCUS7809</name>
</gene>
<reference evidence="1" key="1">
    <citation type="submission" date="2023-06" db="EMBL/GenBank/DDBJ databases">
        <authorList>
            <person name="Kurt Z."/>
        </authorList>
    </citation>
    <scope>NUCLEOTIDE SEQUENCE</scope>
</reference>
<proteinExistence type="predicted"/>